<reference evidence="7" key="1">
    <citation type="submission" date="2023-05" db="EMBL/GenBank/DDBJ databases">
        <authorList>
            <person name="Huff M."/>
        </authorList>
    </citation>
    <scope>NUCLEOTIDE SEQUENCE</scope>
</reference>
<comment type="subunit">
    <text evidence="6">Heterotrimer.</text>
</comment>
<dbReference type="GO" id="GO:0003677">
    <property type="term" value="F:DNA binding"/>
    <property type="evidence" value="ECO:0007669"/>
    <property type="project" value="UniProtKB-KW"/>
</dbReference>
<organism evidence="7 8">
    <name type="scientific">Fraxinus pennsylvanica</name>
    <dbReference type="NCBI Taxonomy" id="56036"/>
    <lineage>
        <taxon>Eukaryota</taxon>
        <taxon>Viridiplantae</taxon>
        <taxon>Streptophyta</taxon>
        <taxon>Embryophyta</taxon>
        <taxon>Tracheophyta</taxon>
        <taxon>Spermatophyta</taxon>
        <taxon>Magnoliopsida</taxon>
        <taxon>eudicotyledons</taxon>
        <taxon>Gunneridae</taxon>
        <taxon>Pentapetalae</taxon>
        <taxon>asterids</taxon>
        <taxon>lamiids</taxon>
        <taxon>Lamiales</taxon>
        <taxon>Oleaceae</taxon>
        <taxon>Oleeae</taxon>
        <taxon>Fraxinus</taxon>
    </lineage>
</organism>
<comment type="subcellular location">
    <subcellularLocation>
        <location evidence="1 6">Nucleus</location>
    </subcellularLocation>
</comment>
<dbReference type="EMBL" id="OU503043">
    <property type="protein sequence ID" value="CAI9765673.1"/>
    <property type="molecule type" value="Genomic_DNA"/>
</dbReference>
<dbReference type="GO" id="GO:0005634">
    <property type="term" value="C:nucleus"/>
    <property type="evidence" value="ECO:0007669"/>
    <property type="project" value="UniProtKB-SubCell"/>
</dbReference>
<dbReference type="Gene3D" id="6.10.250.2430">
    <property type="match status" value="1"/>
</dbReference>
<gene>
    <name evidence="7" type="ORF">FPE_LOCUS13103</name>
</gene>
<name>A0AAD2DV22_9LAMI</name>
<keyword evidence="5 6" id="KW-0539">Nucleus</keyword>
<keyword evidence="3 6" id="KW-0238">DNA-binding</keyword>
<evidence type="ECO:0000313" key="7">
    <source>
        <dbReference type="EMBL" id="CAI9765673.1"/>
    </source>
</evidence>
<dbReference type="PROSITE" id="PS51152">
    <property type="entry name" value="NFYA_HAP2_2"/>
    <property type="match status" value="1"/>
</dbReference>
<evidence type="ECO:0000256" key="2">
    <source>
        <dbReference type="ARBA" id="ARBA00023015"/>
    </source>
</evidence>
<dbReference type="SMART" id="SM00521">
    <property type="entry name" value="CBF"/>
    <property type="match status" value="1"/>
</dbReference>
<evidence type="ECO:0000256" key="5">
    <source>
        <dbReference type="ARBA" id="ARBA00023242"/>
    </source>
</evidence>
<comment type="similarity">
    <text evidence="6">Belongs to the NFYA/HAP2 subunit family.</text>
</comment>
<proteinExistence type="inferred from homology"/>
<dbReference type="GO" id="GO:0003700">
    <property type="term" value="F:DNA-binding transcription factor activity"/>
    <property type="evidence" value="ECO:0007669"/>
    <property type="project" value="UniProtKB-UniRule"/>
</dbReference>
<dbReference type="Pfam" id="PF02045">
    <property type="entry name" value="CBFB_NFYA"/>
    <property type="match status" value="1"/>
</dbReference>
<evidence type="ECO:0000256" key="6">
    <source>
        <dbReference type="RuleBase" id="RU367155"/>
    </source>
</evidence>
<evidence type="ECO:0000256" key="3">
    <source>
        <dbReference type="ARBA" id="ARBA00023125"/>
    </source>
</evidence>
<keyword evidence="8" id="KW-1185">Reference proteome</keyword>
<evidence type="ECO:0000256" key="1">
    <source>
        <dbReference type="ARBA" id="ARBA00004123"/>
    </source>
</evidence>
<evidence type="ECO:0000313" key="8">
    <source>
        <dbReference type="Proteomes" id="UP000834106"/>
    </source>
</evidence>
<dbReference type="AlphaFoldDB" id="A0AAD2DV22"/>
<dbReference type="InterPro" id="IPR001289">
    <property type="entry name" value="NFYA"/>
</dbReference>
<keyword evidence="2 6" id="KW-0805">Transcription regulation</keyword>
<protein>
    <recommendedName>
        <fullName evidence="6">Nuclear transcription factor Y subunit</fullName>
    </recommendedName>
</protein>
<comment type="function">
    <text evidence="6">Component of the sequence-specific heterotrimeric transcription factor (NF-Y) which specifically recognizes a 5'-CCAAT-3' box motif found in the promoters of its target genes.</text>
</comment>
<sequence length="179" mass="21045">MNPYNPYGGMLTTYTHPSVPLIYDMHHMRMLLPMEMAHEPMYVNAKQYHWILHRRQSRVKAELEKKLIKVQKFSYAMMYVQLTRVRGGLPTSYWTWKYLLTFLPDGSWAKNRNQKMTVTSDVDIECDNAYEHKETARRTIKANESVVNESTPVQQIRASFLSETSTKLNAPIAWKQEQA</sequence>
<dbReference type="PANTHER" id="PTHR12632">
    <property type="entry name" value="TRANSCRIPTION FACTOR NF-Y ALPHA-RELATED"/>
    <property type="match status" value="1"/>
</dbReference>
<evidence type="ECO:0000256" key="4">
    <source>
        <dbReference type="ARBA" id="ARBA00023163"/>
    </source>
</evidence>
<keyword evidence="4 6" id="KW-0804">Transcription</keyword>
<accession>A0AAD2DV22</accession>
<dbReference type="Proteomes" id="UP000834106">
    <property type="component" value="Chromosome 8"/>
</dbReference>